<name>A0A5B7CZK9_PORTR</name>
<feature type="compositionally biased region" description="Basic and acidic residues" evidence="1">
    <location>
        <begin position="35"/>
        <end position="51"/>
    </location>
</feature>
<dbReference type="AlphaFoldDB" id="A0A5B7CZK9"/>
<organism evidence="2 3">
    <name type="scientific">Portunus trituberculatus</name>
    <name type="common">Swimming crab</name>
    <name type="synonym">Neptunus trituberculatus</name>
    <dbReference type="NCBI Taxonomy" id="210409"/>
    <lineage>
        <taxon>Eukaryota</taxon>
        <taxon>Metazoa</taxon>
        <taxon>Ecdysozoa</taxon>
        <taxon>Arthropoda</taxon>
        <taxon>Crustacea</taxon>
        <taxon>Multicrustacea</taxon>
        <taxon>Malacostraca</taxon>
        <taxon>Eumalacostraca</taxon>
        <taxon>Eucarida</taxon>
        <taxon>Decapoda</taxon>
        <taxon>Pleocyemata</taxon>
        <taxon>Brachyura</taxon>
        <taxon>Eubrachyura</taxon>
        <taxon>Portunoidea</taxon>
        <taxon>Portunidae</taxon>
        <taxon>Portuninae</taxon>
        <taxon>Portunus</taxon>
    </lineage>
</organism>
<gene>
    <name evidence="2" type="ORF">E2C01_007242</name>
</gene>
<dbReference type="Proteomes" id="UP000324222">
    <property type="component" value="Unassembled WGS sequence"/>
</dbReference>
<evidence type="ECO:0000256" key="1">
    <source>
        <dbReference type="SAM" id="MobiDB-lite"/>
    </source>
</evidence>
<proteinExistence type="predicted"/>
<sequence length="69" mass="7636">MQWHTPHTAQSGGSSRAARCVFVKTSVQQQTKRQQFPEDGRGGMHDARTGDHNMQMIQPGVPVHPPTLT</sequence>
<feature type="region of interest" description="Disordered" evidence="1">
    <location>
        <begin position="25"/>
        <end position="69"/>
    </location>
</feature>
<feature type="compositionally biased region" description="Polar residues" evidence="1">
    <location>
        <begin position="25"/>
        <end position="34"/>
    </location>
</feature>
<comment type="caution">
    <text evidence="2">The sequence shown here is derived from an EMBL/GenBank/DDBJ whole genome shotgun (WGS) entry which is preliminary data.</text>
</comment>
<evidence type="ECO:0000313" key="3">
    <source>
        <dbReference type="Proteomes" id="UP000324222"/>
    </source>
</evidence>
<keyword evidence="3" id="KW-1185">Reference proteome</keyword>
<evidence type="ECO:0000313" key="2">
    <source>
        <dbReference type="EMBL" id="MPC14475.1"/>
    </source>
</evidence>
<accession>A0A5B7CZK9</accession>
<dbReference type="EMBL" id="VSRR010000354">
    <property type="protein sequence ID" value="MPC14475.1"/>
    <property type="molecule type" value="Genomic_DNA"/>
</dbReference>
<reference evidence="2 3" key="1">
    <citation type="submission" date="2019-05" db="EMBL/GenBank/DDBJ databases">
        <title>Another draft genome of Portunus trituberculatus and its Hox gene families provides insights of decapod evolution.</title>
        <authorList>
            <person name="Jeong J.-H."/>
            <person name="Song I."/>
            <person name="Kim S."/>
            <person name="Choi T."/>
            <person name="Kim D."/>
            <person name="Ryu S."/>
            <person name="Kim W."/>
        </authorList>
    </citation>
    <scope>NUCLEOTIDE SEQUENCE [LARGE SCALE GENOMIC DNA]</scope>
    <source>
        <tissue evidence="2">Muscle</tissue>
    </source>
</reference>
<protein>
    <submittedName>
        <fullName evidence="2">Uncharacterized protein</fullName>
    </submittedName>
</protein>